<evidence type="ECO:0000313" key="2">
    <source>
        <dbReference type="EMBL" id="VYT70973.1"/>
    </source>
</evidence>
<sequence>MAQDTEEALRVILMIGNAVIPASRDIIRLLARVSATVGRTGWKGGKLVAGAAMDRIDGMGTKGMVRNTAKMKGAVQTIDVTDRLDRADLHEMATLCRKLGVAFSVSDIVSDGKAEHTLIQFAAQDASTIQAVLQVALDYRIVSEADLDEACSTHTLSDAPLVHGGRTWTSDGQALWTEFRDAAGQPMTAIARPDGSWEIADATGKTALHAGAELKGAADPGLGADLGGALTAVGSRIGAMADPAIARANAKLATSPQRMKSLSAADVARSAKRSVERKKSAGTRAITPKPGIPLPKTPHHPGKR</sequence>
<feature type="region of interest" description="Disordered" evidence="1">
    <location>
        <begin position="256"/>
        <end position="304"/>
    </location>
</feature>
<dbReference type="AlphaFoldDB" id="A0A6N2YXF4"/>
<dbReference type="EMBL" id="CACRTN010000009">
    <property type="protein sequence ID" value="VYT70973.1"/>
    <property type="molecule type" value="Genomic_DNA"/>
</dbReference>
<organism evidence="2">
    <name type="scientific">Collinsella intestinalis</name>
    <dbReference type="NCBI Taxonomy" id="147207"/>
    <lineage>
        <taxon>Bacteria</taxon>
        <taxon>Bacillati</taxon>
        <taxon>Actinomycetota</taxon>
        <taxon>Coriobacteriia</taxon>
        <taxon>Coriobacteriales</taxon>
        <taxon>Coriobacteriaceae</taxon>
        <taxon>Collinsella</taxon>
    </lineage>
</organism>
<protein>
    <submittedName>
        <fullName evidence="2">Uncharacterized protein</fullName>
    </submittedName>
</protein>
<proteinExistence type="predicted"/>
<evidence type="ECO:0000256" key="1">
    <source>
        <dbReference type="SAM" id="MobiDB-lite"/>
    </source>
</evidence>
<accession>A0A6N2YXF4</accession>
<gene>
    <name evidence="2" type="ORF">CILFYP54_01333</name>
</gene>
<reference evidence="2" key="1">
    <citation type="submission" date="2019-11" db="EMBL/GenBank/DDBJ databases">
        <authorList>
            <person name="Feng L."/>
        </authorList>
    </citation>
    <scope>NUCLEOTIDE SEQUENCE</scope>
    <source>
        <strain evidence="2">CintestinalisLFYP54</strain>
    </source>
</reference>
<name>A0A6N2YXF4_9ACTN</name>
<dbReference type="RefSeq" id="WP_156848180.1">
    <property type="nucleotide sequence ID" value="NZ_CACRTN010000009.1"/>
</dbReference>